<dbReference type="PANTHER" id="PTHR23132:SF23">
    <property type="entry name" value="D-ALANINE--D-ALANINE LIGASE B"/>
    <property type="match status" value="1"/>
</dbReference>
<comment type="similarity">
    <text evidence="2">Belongs to the D-alanine--D-alanine ligase family.</text>
</comment>
<evidence type="ECO:0000256" key="9">
    <source>
        <dbReference type="ARBA" id="ARBA00023316"/>
    </source>
</evidence>
<protein>
    <submittedName>
        <fullName evidence="12">D-alanine-D-alanine ligase or related ATP-grasp enzyme</fullName>
        <ecNumber evidence="12">6.3.2.4</ecNumber>
    </submittedName>
</protein>
<dbReference type="GO" id="GO:0009252">
    <property type="term" value="P:peptidoglycan biosynthetic process"/>
    <property type="evidence" value="ECO:0007669"/>
    <property type="project" value="UniProtKB-KW"/>
</dbReference>
<evidence type="ECO:0000313" key="12">
    <source>
        <dbReference type="EMBL" id="KTB48400.1"/>
    </source>
</evidence>
<dbReference type="InterPro" id="IPR013815">
    <property type="entry name" value="ATP_grasp_subdomain_1"/>
</dbReference>
<keyword evidence="9" id="KW-0961">Cell wall biogenesis/degradation</keyword>
<evidence type="ECO:0000256" key="1">
    <source>
        <dbReference type="ARBA" id="ARBA00004496"/>
    </source>
</evidence>
<dbReference type="Gene3D" id="3.30.470.20">
    <property type="entry name" value="ATP-grasp fold, B domain"/>
    <property type="match status" value="1"/>
</dbReference>
<reference evidence="12 13" key="1">
    <citation type="submission" date="2015-06" db="EMBL/GenBank/DDBJ databases">
        <title>Genome sequence of the organohalide-respiring Dehalogenimonas alkenigignens type strain (IP3-3T).</title>
        <authorList>
            <person name="Key T.A."/>
            <person name="Richmond D.P."/>
            <person name="Bowman K.S."/>
            <person name="Cho Y.-J."/>
            <person name="Chun J."/>
            <person name="da Costa M.S."/>
            <person name="Rainey F.A."/>
            <person name="Moe W.M."/>
        </authorList>
    </citation>
    <scope>NUCLEOTIDE SEQUENCE [LARGE SCALE GENOMIC DNA]</scope>
    <source>
        <strain evidence="12 13">IP3-3</strain>
    </source>
</reference>
<evidence type="ECO:0000256" key="2">
    <source>
        <dbReference type="ARBA" id="ARBA00010871"/>
    </source>
</evidence>
<keyword evidence="3" id="KW-0963">Cytoplasm</keyword>
<dbReference type="GO" id="GO:0005524">
    <property type="term" value="F:ATP binding"/>
    <property type="evidence" value="ECO:0007669"/>
    <property type="project" value="UniProtKB-UniRule"/>
</dbReference>
<dbReference type="EMBL" id="LFDV01000002">
    <property type="protein sequence ID" value="KTB48400.1"/>
    <property type="molecule type" value="Genomic_DNA"/>
</dbReference>
<dbReference type="RefSeq" id="WP_058439388.1">
    <property type="nucleotide sequence ID" value="NZ_KQ758903.1"/>
</dbReference>
<dbReference type="InterPro" id="IPR011761">
    <property type="entry name" value="ATP-grasp"/>
</dbReference>
<name>A0A0W0GIJ7_9CHLR</name>
<dbReference type="GO" id="GO:0046872">
    <property type="term" value="F:metal ion binding"/>
    <property type="evidence" value="ECO:0007669"/>
    <property type="project" value="InterPro"/>
</dbReference>
<keyword evidence="4 12" id="KW-0436">Ligase</keyword>
<evidence type="ECO:0000256" key="5">
    <source>
        <dbReference type="ARBA" id="ARBA00022741"/>
    </source>
</evidence>
<dbReference type="GO" id="GO:0008716">
    <property type="term" value="F:D-alanine-D-alanine ligase activity"/>
    <property type="evidence" value="ECO:0007669"/>
    <property type="project" value="UniProtKB-EC"/>
</dbReference>
<evidence type="ECO:0000256" key="6">
    <source>
        <dbReference type="ARBA" id="ARBA00022840"/>
    </source>
</evidence>
<feature type="domain" description="ATP-grasp" evidence="11">
    <location>
        <begin position="114"/>
        <end position="325"/>
    </location>
</feature>
<sequence>MKIGLAYDLKQSVIAGPDAPADALEEYDSAETVSLISAAIEGSGHTPILLGGGKQFLLSVLREPIDFVFNIAEGRGAYRSREAQVPSVLEMLGIPYTGADPQTLSIALDKPLTKQIVQAAGVTTPGWRFFDAPGQARSADWHGFRFPAFVKPAFEGSSKGIRLTSLATNPAEVADHAEALFKNYGSPVIAEEFIDGDEVTCGIIGNIGAAAPPLVMPMRIVPRQKAGPFIYSLEVKRDYKNLVDYEYPARLPAEVIDRIKSQALAVFGTLGCRDFTRMDFRVAADGTPYFLEVNPLPGLSLDSDLFIIATAMGWSHAMMIRSILTAAISRYPGLR</sequence>
<keyword evidence="13" id="KW-1185">Reference proteome</keyword>
<dbReference type="InterPro" id="IPR016185">
    <property type="entry name" value="PreATP-grasp_dom_sf"/>
</dbReference>
<dbReference type="STRING" id="1217799.DEALK_12460"/>
<dbReference type="EC" id="6.3.2.4" evidence="12"/>
<comment type="subcellular location">
    <subcellularLocation>
        <location evidence="1">Cytoplasm</location>
    </subcellularLocation>
</comment>
<dbReference type="InterPro" id="IPR000291">
    <property type="entry name" value="D-Ala_lig_Van_CS"/>
</dbReference>
<evidence type="ECO:0000256" key="4">
    <source>
        <dbReference type="ARBA" id="ARBA00022598"/>
    </source>
</evidence>
<accession>A0A0W0GIJ7</accession>
<organism evidence="12 13">
    <name type="scientific">Dehalogenimonas alkenigignens</name>
    <dbReference type="NCBI Taxonomy" id="1217799"/>
    <lineage>
        <taxon>Bacteria</taxon>
        <taxon>Bacillati</taxon>
        <taxon>Chloroflexota</taxon>
        <taxon>Dehalococcoidia</taxon>
        <taxon>Dehalococcoidales</taxon>
        <taxon>Dehalococcoidaceae</taxon>
        <taxon>Dehalogenimonas</taxon>
    </lineage>
</organism>
<keyword evidence="8" id="KW-0573">Peptidoglycan synthesis</keyword>
<dbReference type="Gene3D" id="3.40.50.20">
    <property type="match status" value="1"/>
</dbReference>
<comment type="caution">
    <text evidence="12">The sequence shown here is derived from an EMBL/GenBank/DDBJ whole genome shotgun (WGS) entry which is preliminary data.</text>
</comment>
<gene>
    <name evidence="12" type="ORF">DEALK_12460</name>
</gene>
<keyword evidence="7" id="KW-0133">Cell shape</keyword>
<dbReference type="OrthoDB" id="9813261at2"/>
<keyword evidence="5 10" id="KW-0547">Nucleotide-binding</keyword>
<dbReference type="SUPFAM" id="SSF52440">
    <property type="entry name" value="PreATP-grasp domain"/>
    <property type="match status" value="1"/>
</dbReference>
<dbReference type="Pfam" id="PF07478">
    <property type="entry name" value="Dala_Dala_lig_C"/>
    <property type="match status" value="1"/>
</dbReference>
<evidence type="ECO:0000256" key="8">
    <source>
        <dbReference type="ARBA" id="ARBA00022984"/>
    </source>
</evidence>
<dbReference type="AlphaFoldDB" id="A0A0W0GIJ7"/>
<dbReference type="GO" id="GO:0005737">
    <property type="term" value="C:cytoplasm"/>
    <property type="evidence" value="ECO:0007669"/>
    <property type="project" value="UniProtKB-SubCell"/>
</dbReference>
<dbReference type="Proteomes" id="UP000053947">
    <property type="component" value="Unassembled WGS sequence"/>
</dbReference>
<evidence type="ECO:0000259" key="11">
    <source>
        <dbReference type="PROSITE" id="PS50975"/>
    </source>
</evidence>
<evidence type="ECO:0000256" key="7">
    <source>
        <dbReference type="ARBA" id="ARBA00022960"/>
    </source>
</evidence>
<evidence type="ECO:0000256" key="10">
    <source>
        <dbReference type="PROSITE-ProRule" id="PRU00409"/>
    </source>
</evidence>
<dbReference type="GO" id="GO:0071555">
    <property type="term" value="P:cell wall organization"/>
    <property type="evidence" value="ECO:0007669"/>
    <property type="project" value="UniProtKB-KW"/>
</dbReference>
<dbReference type="SUPFAM" id="SSF56059">
    <property type="entry name" value="Glutathione synthetase ATP-binding domain-like"/>
    <property type="match status" value="1"/>
</dbReference>
<dbReference type="PROSITE" id="PS50975">
    <property type="entry name" value="ATP_GRASP"/>
    <property type="match status" value="1"/>
</dbReference>
<proteinExistence type="inferred from homology"/>
<dbReference type="PROSITE" id="PS00844">
    <property type="entry name" value="DALA_DALA_LIGASE_2"/>
    <property type="match status" value="1"/>
</dbReference>
<dbReference type="GO" id="GO:0008360">
    <property type="term" value="P:regulation of cell shape"/>
    <property type="evidence" value="ECO:0007669"/>
    <property type="project" value="UniProtKB-KW"/>
</dbReference>
<dbReference type="InterPro" id="IPR011095">
    <property type="entry name" value="Dala_Dala_lig_C"/>
</dbReference>
<keyword evidence="6 10" id="KW-0067">ATP-binding</keyword>
<evidence type="ECO:0000313" key="13">
    <source>
        <dbReference type="Proteomes" id="UP000053947"/>
    </source>
</evidence>
<evidence type="ECO:0000256" key="3">
    <source>
        <dbReference type="ARBA" id="ARBA00022490"/>
    </source>
</evidence>
<dbReference type="Gene3D" id="3.30.1490.20">
    <property type="entry name" value="ATP-grasp fold, A domain"/>
    <property type="match status" value="1"/>
</dbReference>
<dbReference type="PANTHER" id="PTHR23132">
    <property type="entry name" value="D-ALANINE--D-ALANINE LIGASE"/>
    <property type="match status" value="1"/>
</dbReference>